<dbReference type="Pfam" id="PF03009">
    <property type="entry name" value="GDPD"/>
    <property type="match status" value="1"/>
</dbReference>
<organism evidence="2 3">
    <name type="scientific">Occultella aeris</name>
    <dbReference type="NCBI Taxonomy" id="2761496"/>
    <lineage>
        <taxon>Bacteria</taxon>
        <taxon>Bacillati</taxon>
        <taxon>Actinomycetota</taxon>
        <taxon>Actinomycetes</taxon>
        <taxon>Micrococcales</taxon>
        <taxon>Ruaniaceae</taxon>
        <taxon>Occultella</taxon>
    </lineage>
</organism>
<evidence type="ECO:0000259" key="1">
    <source>
        <dbReference type="PROSITE" id="PS51704"/>
    </source>
</evidence>
<protein>
    <submittedName>
        <fullName evidence="2">Glycerophosphoryl diester phosphodiesterase</fullName>
        <ecNumber evidence="2">3.1.4.46</ecNumber>
    </submittedName>
</protein>
<dbReference type="PANTHER" id="PTHR46211">
    <property type="entry name" value="GLYCEROPHOSPHORYL DIESTER PHOSPHODIESTERASE"/>
    <property type="match status" value="1"/>
</dbReference>
<dbReference type="EMBL" id="CACRYJ010000017">
    <property type="protein sequence ID" value="VZO35973.1"/>
    <property type="molecule type" value="Genomic_DNA"/>
</dbReference>
<dbReference type="GO" id="GO:0006629">
    <property type="term" value="P:lipid metabolic process"/>
    <property type="evidence" value="ECO:0007669"/>
    <property type="project" value="InterPro"/>
</dbReference>
<comment type="caution">
    <text evidence="2">The sequence shown here is derived from an EMBL/GenBank/DDBJ whole genome shotgun (WGS) entry which is preliminary data.</text>
</comment>
<evidence type="ECO:0000313" key="3">
    <source>
        <dbReference type="Proteomes" id="UP000419743"/>
    </source>
</evidence>
<dbReference type="AlphaFoldDB" id="A0A7M4DGD0"/>
<reference evidence="2 3" key="1">
    <citation type="submission" date="2019-11" db="EMBL/GenBank/DDBJ databases">
        <authorList>
            <person name="Criscuolo A."/>
        </authorList>
    </citation>
    <scope>NUCLEOTIDE SEQUENCE [LARGE SCALE GENOMIC DNA]</scope>
    <source>
        <strain evidence="2">CIP111667</strain>
    </source>
</reference>
<gene>
    <name evidence="2" type="primary">ugpQ_3</name>
    <name evidence="2" type="ORF">HALOF300_01177</name>
</gene>
<dbReference type="SUPFAM" id="SSF51695">
    <property type="entry name" value="PLC-like phosphodiesterases"/>
    <property type="match status" value="1"/>
</dbReference>
<sequence>MSRPGGHGPLVIAHRGNTAMAPPNTLPAVEGAWRAGADLVEIDVRLSRDEVGVVIHDETVDATTDGGGPVAGLLAEQAAALDGGAWFSPTFASHRVPLLADVAAFVAAHPGTDLLMELKGDYTPAQAAGIVGVLTDAGIADRTIAQTFWPQTLRSLAEAAPDLRRDLLISKEAASNPELLAFCAELGVAGCNPSHEVLLADPGLVGRIHDAGMSVFVWTLNDVDSWARALEWGVDGIITDRPDRLLGWLSASRPVREAPAVV</sequence>
<dbReference type="EC" id="3.1.4.46" evidence="2"/>
<dbReference type="Proteomes" id="UP000419743">
    <property type="component" value="Unassembled WGS sequence"/>
</dbReference>
<dbReference type="Gene3D" id="3.20.20.190">
    <property type="entry name" value="Phosphatidylinositol (PI) phosphodiesterase"/>
    <property type="match status" value="1"/>
</dbReference>
<dbReference type="PROSITE" id="PS51704">
    <property type="entry name" value="GP_PDE"/>
    <property type="match status" value="1"/>
</dbReference>
<evidence type="ECO:0000313" key="2">
    <source>
        <dbReference type="EMBL" id="VZO35973.1"/>
    </source>
</evidence>
<keyword evidence="2" id="KW-0378">Hydrolase</keyword>
<feature type="domain" description="GP-PDE" evidence="1">
    <location>
        <begin position="9"/>
        <end position="249"/>
    </location>
</feature>
<proteinExistence type="predicted"/>
<accession>A0A7M4DGD0</accession>
<dbReference type="InterPro" id="IPR030395">
    <property type="entry name" value="GP_PDE_dom"/>
</dbReference>
<name>A0A7M4DGD0_9MICO</name>
<dbReference type="GO" id="GO:0008889">
    <property type="term" value="F:glycerophosphodiester phosphodiesterase activity"/>
    <property type="evidence" value="ECO:0007669"/>
    <property type="project" value="UniProtKB-EC"/>
</dbReference>
<keyword evidence="3" id="KW-1185">Reference proteome</keyword>
<dbReference type="PANTHER" id="PTHR46211:SF1">
    <property type="entry name" value="GLYCEROPHOSPHODIESTER PHOSPHODIESTERASE, CYTOPLASMIC"/>
    <property type="match status" value="1"/>
</dbReference>
<dbReference type="RefSeq" id="WP_231955077.1">
    <property type="nucleotide sequence ID" value="NZ_CACRYJ010000017.1"/>
</dbReference>
<dbReference type="InterPro" id="IPR017946">
    <property type="entry name" value="PLC-like_Pdiesterase_TIM-brl"/>
</dbReference>